<evidence type="ECO:0000313" key="3">
    <source>
        <dbReference type="EMBL" id="CCF73009.1"/>
    </source>
</evidence>
<feature type="compositionally biased region" description="Low complexity" evidence="1">
    <location>
        <begin position="745"/>
        <end position="756"/>
    </location>
</feature>
<dbReference type="Proteomes" id="UP000002899">
    <property type="component" value="Chromosome I"/>
</dbReference>
<dbReference type="KEGG" id="bmic:BMR1_01G02775"/>
<protein>
    <recommendedName>
        <fullName evidence="2">Hpc2-related domain-containing protein</fullName>
    </recommendedName>
</protein>
<evidence type="ECO:0000313" key="4">
    <source>
        <dbReference type="Proteomes" id="UP000002899"/>
    </source>
</evidence>
<feature type="compositionally biased region" description="Polar residues" evidence="1">
    <location>
        <begin position="35"/>
        <end position="45"/>
    </location>
</feature>
<reference evidence="3 4" key="3">
    <citation type="journal article" date="2016" name="Sci. Rep.">
        <title>Genome-wide diversity and gene expression profiling of Babesia microti isolates identify polymorphic genes that mediate host-pathogen interactions.</title>
        <authorList>
            <person name="Silva J.C."/>
            <person name="Cornillot E."/>
            <person name="McCracken C."/>
            <person name="Usmani-Brown S."/>
            <person name="Dwivedi A."/>
            <person name="Ifeonu O.O."/>
            <person name="Crabtree J."/>
            <person name="Gotia H.T."/>
            <person name="Virji A.Z."/>
            <person name="Reynes C."/>
            <person name="Colinge J."/>
            <person name="Kumar V."/>
            <person name="Lawres L."/>
            <person name="Pazzi J.E."/>
            <person name="Pablo J.V."/>
            <person name="Hung C."/>
            <person name="Brancato J."/>
            <person name="Kumari P."/>
            <person name="Orvis J."/>
            <person name="Tretina K."/>
            <person name="Chibucos M."/>
            <person name="Ott S."/>
            <person name="Sadzewicz L."/>
            <person name="Sengamalay N."/>
            <person name="Shetty A.C."/>
            <person name="Su Q."/>
            <person name="Tallon L."/>
            <person name="Fraser C.M."/>
            <person name="Frutos R."/>
            <person name="Molina D.M."/>
            <person name="Krause P.J."/>
            <person name="Ben Mamoun C."/>
        </authorList>
    </citation>
    <scope>NUCLEOTIDE SEQUENCE [LARGE SCALE GENOMIC DNA]</scope>
    <source>
        <strain evidence="3 4">RI</strain>
    </source>
</reference>
<dbReference type="GeneID" id="24423627"/>
<reference evidence="3 4" key="1">
    <citation type="journal article" date="2012" name="Nucleic Acids Res.">
        <title>Sequencing of the smallest Apicomplexan genome from the human pathogen Babesia microti.</title>
        <authorList>
            <person name="Cornillot E."/>
            <person name="Hadj-Kaddour K."/>
            <person name="Dassouli A."/>
            <person name="Noel B."/>
            <person name="Ranwez V."/>
            <person name="Vacherie B."/>
            <person name="Augagneur Y."/>
            <person name="Bres V."/>
            <person name="Duclos A."/>
            <person name="Randazzo S."/>
            <person name="Carcy B."/>
            <person name="Debierre-Grockiego F."/>
            <person name="Delbecq S."/>
            <person name="Moubri-Menage K."/>
            <person name="Shams-Eldin H."/>
            <person name="Usmani-Brown S."/>
            <person name="Bringaud F."/>
            <person name="Wincker P."/>
            <person name="Vivares C.P."/>
            <person name="Schwarz R.T."/>
            <person name="Schetters T.P."/>
            <person name="Krause P.J."/>
            <person name="Gorenflot A."/>
            <person name="Berry V."/>
            <person name="Barbe V."/>
            <person name="Ben Mamoun C."/>
        </authorList>
    </citation>
    <scope>NUCLEOTIDE SEQUENCE [LARGE SCALE GENOMIC DNA]</scope>
    <source>
        <strain evidence="3 4">RI</strain>
    </source>
</reference>
<feature type="region of interest" description="Disordered" evidence="1">
    <location>
        <begin position="405"/>
        <end position="446"/>
    </location>
</feature>
<dbReference type="RefSeq" id="XP_012647618.1">
    <property type="nucleotide sequence ID" value="XM_012792164.1"/>
</dbReference>
<sequence>MSVAHSPNGTFTPITPSIFNTPNTQLTEYTDLSQKSDAYSSQVTPSLPYKPNDQYDLDVEEDLTDESSVGQVEPTVQKYIPGVNIDVDLSKLGTPAVVDFYDECLLKYKFESEFVKDETYLIAPSKGWVVKDDQQDSNNSITADLDADKLLFGDGHDAWNICKPHDPLLRCIHSISDRLRIQQLVADPSSYLNKGGDDKHYDIDDPFFDDSDIYTQLNIDKSHVIVNQEIFQNFSPWSEDDSCHESVSTEGLRGVLLNPHNFIAIIIPPSAQPQSQLPETAGSTANKSMPVKLFMNSNGWRKYIRRIPLRLQQPFKEFVTKWNAMIKKSCSNKIGTRVIKDTMDELLKSIFKRMLTLPIKSILLPSEPKEPKSNRNDTAIETGDEIKEENKNISIVKDEDVKIPPESVFDDNTKSYDNSKSSPSMLSPDGYSSASGCDRKRNKKNKRQKTEYIDAYDGNILLPGKLIDSCNKTLRWLISACKSITNAYSPVEFALIWLKMTLEHNKQVLHLQYQQISDKLAGELPKLKLCGCKKFEAFQGSIVTANKQTLKKLRKEGLCKKKDGADETILHLMNIYKYLRSVGRDIITYTQLANLSSSVIISIASSQLAGQLPLELLAHSNPYDVLAKLTSQQFSMIDSKQINLPWQLLYAFVKRYQKSSKTRSLYDGRQKPVVVLMNFSTEKASTSSTIDICIGHKGGNNGSKNNKSIPSGNSWRSQLKGSFDKSPNGTNNSIGIVDKGRKATKSAAKSAANITKSDNKRKSDGMPKSGQETGPKRNCNRAKPAASMKDLIMGKLCPTD</sequence>
<feature type="region of interest" description="Disordered" evidence="1">
    <location>
        <begin position="365"/>
        <end position="384"/>
    </location>
</feature>
<dbReference type="InterPro" id="IPR014840">
    <property type="entry name" value="HRD"/>
</dbReference>
<feature type="region of interest" description="Disordered" evidence="1">
    <location>
        <begin position="695"/>
        <end position="800"/>
    </location>
</feature>
<evidence type="ECO:0000256" key="1">
    <source>
        <dbReference type="SAM" id="MobiDB-lite"/>
    </source>
</evidence>
<keyword evidence="4" id="KW-1185">Reference proteome</keyword>
<feature type="compositionally biased region" description="Polar residues" evidence="1">
    <location>
        <begin position="415"/>
        <end position="435"/>
    </location>
</feature>
<dbReference type="EMBL" id="FO082871">
    <property type="protein sequence ID" value="CCF73009.1"/>
    <property type="molecule type" value="Genomic_DNA"/>
</dbReference>
<evidence type="ECO:0000259" key="2">
    <source>
        <dbReference type="Pfam" id="PF08729"/>
    </source>
</evidence>
<reference evidence="3 4" key="2">
    <citation type="journal article" date="2013" name="PLoS ONE">
        <title>Whole genome mapping and re-organization of the nuclear and mitochondrial genomes of Babesia microti isolates.</title>
        <authorList>
            <person name="Cornillot E."/>
            <person name="Dassouli A."/>
            <person name="Garg A."/>
            <person name="Pachikara N."/>
            <person name="Randazzo S."/>
            <person name="Depoix D."/>
            <person name="Carcy B."/>
            <person name="Delbecq S."/>
            <person name="Frutos R."/>
            <person name="Silva J.C."/>
            <person name="Sutton R."/>
            <person name="Krause P.J."/>
            <person name="Mamoun C.B."/>
        </authorList>
    </citation>
    <scope>NUCLEOTIDE SEQUENCE [LARGE SCALE GENOMIC DNA]</scope>
    <source>
        <strain evidence="3 4">RI</strain>
    </source>
</reference>
<dbReference type="AlphaFoldDB" id="I7J8U0"/>
<feature type="compositionally biased region" description="Polar residues" evidence="1">
    <location>
        <begin position="715"/>
        <end position="734"/>
    </location>
</feature>
<dbReference type="OrthoDB" id="361447at2759"/>
<gene>
    <name evidence="3" type="ORF">BMR1_01G02775</name>
</gene>
<dbReference type="Pfam" id="PF08729">
    <property type="entry name" value="HUN"/>
    <property type="match status" value="1"/>
</dbReference>
<feature type="domain" description="Hpc2-related" evidence="2">
    <location>
        <begin position="188"/>
        <end position="240"/>
    </location>
</feature>
<name>I7J8U0_BABMR</name>
<feature type="compositionally biased region" description="Low complexity" evidence="1">
    <location>
        <begin position="702"/>
        <end position="714"/>
    </location>
</feature>
<dbReference type="VEuPathDB" id="PiroplasmaDB:BMR1_01G02775"/>
<accession>I7J8U0</accession>
<feature type="region of interest" description="Disordered" evidence="1">
    <location>
        <begin position="35"/>
        <end position="54"/>
    </location>
</feature>
<proteinExistence type="predicted"/>
<organism evidence="3 4">
    <name type="scientific">Babesia microti (strain RI)</name>
    <dbReference type="NCBI Taxonomy" id="1133968"/>
    <lineage>
        <taxon>Eukaryota</taxon>
        <taxon>Sar</taxon>
        <taxon>Alveolata</taxon>
        <taxon>Apicomplexa</taxon>
        <taxon>Aconoidasida</taxon>
        <taxon>Piroplasmida</taxon>
        <taxon>Babesiidae</taxon>
        <taxon>Babesia</taxon>
    </lineage>
</organism>